<protein>
    <recommendedName>
        <fullName evidence="5">HTH tetR-type domain-containing protein</fullName>
    </recommendedName>
</protein>
<dbReference type="SUPFAM" id="SSF46689">
    <property type="entry name" value="Homeodomain-like"/>
    <property type="match status" value="1"/>
</dbReference>
<dbReference type="InterPro" id="IPR050109">
    <property type="entry name" value="HTH-type_TetR-like_transc_reg"/>
</dbReference>
<keyword evidence="7" id="KW-1185">Reference proteome</keyword>
<evidence type="ECO:0000256" key="1">
    <source>
        <dbReference type="ARBA" id="ARBA00023015"/>
    </source>
</evidence>
<name>A0A9W6NZB8_9PSEU</name>
<evidence type="ECO:0000256" key="4">
    <source>
        <dbReference type="PROSITE-ProRule" id="PRU00335"/>
    </source>
</evidence>
<evidence type="ECO:0000313" key="7">
    <source>
        <dbReference type="Proteomes" id="UP001143463"/>
    </source>
</evidence>
<dbReference type="GO" id="GO:0000976">
    <property type="term" value="F:transcription cis-regulatory region binding"/>
    <property type="evidence" value="ECO:0007669"/>
    <property type="project" value="TreeGrafter"/>
</dbReference>
<gene>
    <name evidence="6" type="ORF">GCM10017577_58760</name>
</gene>
<dbReference type="Gene3D" id="1.10.357.10">
    <property type="entry name" value="Tetracycline Repressor, domain 2"/>
    <property type="match status" value="1"/>
</dbReference>
<evidence type="ECO:0000256" key="3">
    <source>
        <dbReference type="ARBA" id="ARBA00023163"/>
    </source>
</evidence>
<dbReference type="EMBL" id="BSFQ01000035">
    <property type="protein sequence ID" value="GLL14728.1"/>
    <property type="molecule type" value="Genomic_DNA"/>
</dbReference>
<dbReference type="InterPro" id="IPR001647">
    <property type="entry name" value="HTH_TetR"/>
</dbReference>
<dbReference type="FunFam" id="1.10.10.60:FF:000141">
    <property type="entry name" value="TetR family transcriptional regulator"/>
    <property type="match status" value="1"/>
</dbReference>
<comment type="caution">
    <text evidence="6">The sequence shown here is derived from an EMBL/GenBank/DDBJ whole genome shotgun (WGS) entry which is preliminary data.</text>
</comment>
<evidence type="ECO:0000313" key="6">
    <source>
        <dbReference type="EMBL" id="GLL14728.1"/>
    </source>
</evidence>
<organism evidence="6 7">
    <name type="scientific">Pseudonocardia halophobica</name>
    <dbReference type="NCBI Taxonomy" id="29401"/>
    <lineage>
        <taxon>Bacteria</taxon>
        <taxon>Bacillati</taxon>
        <taxon>Actinomycetota</taxon>
        <taxon>Actinomycetes</taxon>
        <taxon>Pseudonocardiales</taxon>
        <taxon>Pseudonocardiaceae</taxon>
        <taxon>Pseudonocardia</taxon>
    </lineage>
</organism>
<dbReference type="Pfam" id="PF00440">
    <property type="entry name" value="TetR_N"/>
    <property type="match status" value="1"/>
</dbReference>
<dbReference type="PROSITE" id="PS50977">
    <property type="entry name" value="HTH_TETR_2"/>
    <property type="match status" value="1"/>
</dbReference>
<dbReference type="PANTHER" id="PTHR30055:SF234">
    <property type="entry name" value="HTH-TYPE TRANSCRIPTIONAL REGULATOR BETI"/>
    <property type="match status" value="1"/>
</dbReference>
<accession>A0A9W6NZB8</accession>
<proteinExistence type="predicted"/>
<dbReference type="InterPro" id="IPR009057">
    <property type="entry name" value="Homeodomain-like_sf"/>
</dbReference>
<feature type="domain" description="HTH tetR-type" evidence="5">
    <location>
        <begin position="4"/>
        <end position="64"/>
    </location>
</feature>
<sequence>MPGVDVRTQILDAAVECLAATGFDGTSLSAVAGRAGVSRPTVYRHFGSREQLVEAALLRLSEQIVERIWESAQGAGSAAELVVETTLRARYEFRTQPALAPVAFPDRSTFVLARASLSAEALAMTKRFLTPVLRFQPELEAELDEIAETVIRFLLSLVWFDGDAADEDALRGYLHRRLVPALGIRPADDPVAARAGQTRPMTSAP</sequence>
<dbReference type="PRINTS" id="PR00455">
    <property type="entry name" value="HTHTETR"/>
</dbReference>
<evidence type="ECO:0000259" key="5">
    <source>
        <dbReference type="PROSITE" id="PS50977"/>
    </source>
</evidence>
<dbReference type="GO" id="GO:0003700">
    <property type="term" value="F:DNA-binding transcription factor activity"/>
    <property type="evidence" value="ECO:0007669"/>
    <property type="project" value="TreeGrafter"/>
</dbReference>
<keyword evidence="3" id="KW-0804">Transcription</keyword>
<feature type="DNA-binding region" description="H-T-H motif" evidence="4">
    <location>
        <begin position="27"/>
        <end position="46"/>
    </location>
</feature>
<dbReference type="Proteomes" id="UP001143463">
    <property type="component" value="Unassembled WGS sequence"/>
</dbReference>
<reference evidence="6" key="2">
    <citation type="submission" date="2023-01" db="EMBL/GenBank/DDBJ databases">
        <authorList>
            <person name="Sun Q."/>
            <person name="Evtushenko L."/>
        </authorList>
    </citation>
    <scope>NUCLEOTIDE SEQUENCE</scope>
    <source>
        <strain evidence="6">VKM Ac-1069</strain>
    </source>
</reference>
<reference evidence="6" key="1">
    <citation type="journal article" date="2014" name="Int. J. Syst. Evol. Microbiol.">
        <title>Complete genome sequence of Corynebacterium casei LMG S-19264T (=DSM 44701T), isolated from a smear-ripened cheese.</title>
        <authorList>
            <consortium name="US DOE Joint Genome Institute (JGI-PGF)"/>
            <person name="Walter F."/>
            <person name="Albersmeier A."/>
            <person name="Kalinowski J."/>
            <person name="Ruckert C."/>
        </authorList>
    </citation>
    <scope>NUCLEOTIDE SEQUENCE</scope>
    <source>
        <strain evidence="6">VKM Ac-1069</strain>
    </source>
</reference>
<dbReference type="GO" id="GO:0045892">
    <property type="term" value="P:negative regulation of DNA-templated transcription"/>
    <property type="evidence" value="ECO:0007669"/>
    <property type="project" value="UniProtKB-ARBA"/>
</dbReference>
<keyword evidence="2 4" id="KW-0238">DNA-binding</keyword>
<dbReference type="AlphaFoldDB" id="A0A9W6NZB8"/>
<evidence type="ECO:0000256" key="2">
    <source>
        <dbReference type="ARBA" id="ARBA00023125"/>
    </source>
</evidence>
<dbReference type="PANTHER" id="PTHR30055">
    <property type="entry name" value="HTH-TYPE TRANSCRIPTIONAL REGULATOR RUTR"/>
    <property type="match status" value="1"/>
</dbReference>
<keyword evidence="1" id="KW-0805">Transcription regulation</keyword>